<organism evidence="5 6">
    <name type="scientific">Aplysia californica</name>
    <name type="common">California sea hare</name>
    <dbReference type="NCBI Taxonomy" id="6500"/>
    <lineage>
        <taxon>Eukaryota</taxon>
        <taxon>Metazoa</taxon>
        <taxon>Spiralia</taxon>
        <taxon>Lophotrochozoa</taxon>
        <taxon>Mollusca</taxon>
        <taxon>Gastropoda</taxon>
        <taxon>Heterobranchia</taxon>
        <taxon>Euthyneura</taxon>
        <taxon>Tectipleura</taxon>
        <taxon>Aplysiida</taxon>
        <taxon>Aplysioidea</taxon>
        <taxon>Aplysiidae</taxon>
        <taxon>Aplysia</taxon>
    </lineage>
</organism>
<evidence type="ECO:0000256" key="4">
    <source>
        <dbReference type="SAM" id="MobiDB-lite"/>
    </source>
</evidence>
<evidence type="ECO:0000313" key="6">
    <source>
        <dbReference type="RefSeq" id="XP_035825135.1"/>
    </source>
</evidence>
<proteinExistence type="predicted"/>
<dbReference type="Gene3D" id="3.40.50.150">
    <property type="entry name" value="Vaccinia Virus protein VP39"/>
    <property type="match status" value="1"/>
</dbReference>
<gene>
    <name evidence="6" type="primary">LOC101848039</name>
</gene>
<dbReference type="InterPro" id="IPR029063">
    <property type="entry name" value="SAM-dependent_MTases_sf"/>
</dbReference>
<dbReference type="RefSeq" id="XP_035825135.1">
    <property type="nucleotide sequence ID" value="XM_035969242.1"/>
</dbReference>
<keyword evidence="3" id="KW-0949">S-adenosyl-L-methionine</keyword>
<dbReference type="Proteomes" id="UP000694888">
    <property type="component" value="Unplaced"/>
</dbReference>
<dbReference type="InterPro" id="IPR008854">
    <property type="entry name" value="TPMT"/>
</dbReference>
<dbReference type="PANTHER" id="PTHR10259">
    <property type="entry name" value="THIOPURINE S-METHYLTRANSFERASE"/>
    <property type="match status" value="1"/>
</dbReference>
<reference evidence="6" key="1">
    <citation type="submission" date="2025-08" db="UniProtKB">
        <authorList>
            <consortium name="RefSeq"/>
        </authorList>
    </citation>
    <scope>IDENTIFICATION</scope>
</reference>
<dbReference type="PROSITE" id="PS51585">
    <property type="entry name" value="SAM_MT_TPMT"/>
    <property type="match status" value="1"/>
</dbReference>
<keyword evidence="2" id="KW-0808">Transferase</keyword>
<keyword evidence="1" id="KW-0489">Methyltransferase</keyword>
<evidence type="ECO:0000313" key="5">
    <source>
        <dbReference type="Proteomes" id="UP000694888"/>
    </source>
</evidence>
<name>A0ABM1VRU3_APLCA</name>
<accession>A0ABM1VRU3</accession>
<evidence type="ECO:0000256" key="2">
    <source>
        <dbReference type="ARBA" id="ARBA00022679"/>
    </source>
</evidence>
<evidence type="ECO:0000256" key="3">
    <source>
        <dbReference type="ARBA" id="ARBA00022691"/>
    </source>
</evidence>
<dbReference type="SUPFAM" id="SSF53335">
    <property type="entry name" value="S-adenosyl-L-methionine-dependent methyltransferases"/>
    <property type="match status" value="1"/>
</dbReference>
<feature type="region of interest" description="Disordered" evidence="4">
    <location>
        <begin position="207"/>
        <end position="248"/>
    </location>
</feature>
<keyword evidence="5" id="KW-1185">Reference proteome</keyword>
<dbReference type="PANTHER" id="PTHR10259:SF11">
    <property type="entry name" value="THIOPURINE S-METHYLTRANSFERASE"/>
    <property type="match status" value="1"/>
</dbReference>
<sequence>MADVQADGQDRLGEWLDFWNNGGMYELHARRPHLKLEEHYDRYMHGKAKAKVFFPLCGDVIDMISLADKGHEIVGVECSELGIKSFFGRNNIGYSQESCDTVKGKLFKSKDENVNIRIYCCDLFNFNTSVEGRFDVIVDFGSMGAMLRKDLQTYADLMRSLLKPEGRHILECFVYDLEKFPDSRPLCFTVPQLKGLYGASCSVEKIDEGPNPYEDEEAKTCDTAETTTGDEQGGVGRGEPSEEESDCPDITGAAYFLIQHLQC</sequence>
<dbReference type="GeneID" id="101848039"/>
<evidence type="ECO:0000256" key="1">
    <source>
        <dbReference type="ARBA" id="ARBA00022603"/>
    </source>
</evidence>
<protein>
    <submittedName>
        <fullName evidence="6">Thiopurine S-methyltransferase</fullName>
    </submittedName>
</protein>
<dbReference type="Pfam" id="PF05724">
    <property type="entry name" value="TPMT"/>
    <property type="match status" value="1"/>
</dbReference>